<name>A0A9P3GA74_9APHY</name>
<dbReference type="AlphaFoldDB" id="A0A9P3GA74"/>
<proteinExistence type="predicted"/>
<gene>
    <name evidence="1" type="ORF">PsYK624_063690</name>
</gene>
<sequence length="121" mass="13383">MDTQSRAHSLEPRAPTLVACSLETSGKASLDKVRNVQIGQLVRDVAQCVGGPGVRAEGILANILHVRALEILRLRLVERRHYSHPLSAERMFAYISETPEHPKCLIENSAVSSVYRRATLV</sequence>
<evidence type="ECO:0000313" key="1">
    <source>
        <dbReference type="EMBL" id="GJE90240.1"/>
    </source>
</evidence>
<accession>A0A9P3GA74</accession>
<protein>
    <submittedName>
        <fullName evidence="1">Uncharacterized protein</fullName>
    </submittedName>
</protein>
<dbReference type="Proteomes" id="UP000703269">
    <property type="component" value="Unassembled WGS sequence"/>
</dbReference>
<reference evidence="1 2" key="1">
    <citation type="submission" date="2021-08" db="EMBL/GenBank/DDBJ databases">
        <title>Draft Genome Sequence of Phanerochaete sordida strain YK-624.</title>
        <authorList>
            <person name="Mori T."/>
            <person name="Dohra H."/>
            <person name="Suzuki T."/>
            <person name="Kawagishi H."/>
            <person name="Hirai H."/>
        </authorList>
    </citation>
    <scope>NUCLEOTIDE SEQUENCE [LARGE SCALE GENOMIC DNA]</scope>
    <source>
        <strain evidence="1 2">YK-624</strain>
    </source>
</reference>
<organism evidence="1 2">
    <name type="scientific">Phanerochaete sordida</name>
    <dbReference type="NCBI Taxonomy" id="48140"/>
    <lineage>
        <taxon>Eukaryota</taxon>
        <taxon>Fungi</taxon>
        <taxon>Dikarya</taxon>
        <taxon>Basidiomycota</taxon>
        <taxon>Agaricomycotina</taxon>
        <taxon>Agaricomycetes</taxon>
        <taxon>Polyporales</taxon>
        <taxon>Phanerochaetaceae</taxon>
        <taxon>Phanerochaete</taxon>
    </lineage>
</organism>
<evidence type="ECO:0000313" key="2">
    <source>
        <dbReference type="Proteomes" id="UP000703269"/>
    </source>
</evidence>
<dbReference type="EMBL" id="BPQB01000015">
    <property type="protein sequence ID" value="GJE90240.1"/>
    <property type="molecule type" value="Genomic_DNA"/>
</dbReference>
<keyword evidence="2" id="KW-1185">Reference proteome</keyword>
<comment type="caution">
    <text evidence="1">The sequence shown here is derived from an EMBL/GenBank/DDBJ whole genome shotgun (WGS) entry which is preliminary data.</text>
</comment>